<keyword evidence="2" id="KW-1185">Reference proteome</keyword>
<dbReference type="OrthoDB" id="2422489at2759"/>
<accession>A0A9P6M5R8</accession>
<proteinExistence type="predicted"/>
<organism evidence="1 2">
    <name type="scientific">Mortierella alpina</name>
    <name type="common">Oleaginous fungus</name>
    <name type="synonym">Mortierella renispora</name>
    <dbReference type="NCBI Taxonomy" id="64518"/>
    <lineage>
        <taxon>Eukaryota</taxon>
        <taxon>Fungi</taxon>
        <taxon>Fungi incertae sedis</taxon>
        <taxon>Mucoromycota</taxon>
        <taxon>Mortierellomycotina</taxon>
        <taxon>Mortierellomycetes</taxon>
        <taxon>Mortierellales</taxon>
        <taxon>Mortierellaceae</taxon>
        <taxon>Mortierella</taxon>
    </lineage>
</organism>
<evidence type="ECO:0000313" key="1">
    <source>
        <dbReference type="EMBL" id="KAF9966639.1"/>
    </source>
</evidence>
<sequence length="193" mass="21530">MPSVVNTNLSSSVNPPSELDFVSDDAVSFTRPSTFHPQDSAQNDRTVQKLKELRRRQWSDPNDEFSVPIHTESPLITKKPLGTSSFLLHYRAMHRSVEIMTPPVSQIGRMHDLVEHMSTEQAAVGIIGWAGVSGRSSFESRPLTGVITMVERKVFVILIIVHHSQPLHSTHPLSGRTFLFGVSHCLDRPMALV</sequence>
<dbReference type="EMBL" id="JAAAHY010000140">
    <property type="protein sequence ID" value="KAF9966639.1"/>
    <property type="molecule type" value="Genomic_DNA"/>
</dbReference>
<comment type="caution">
    <text evidence="1">The sequence shown here is derived from an EMBL/GenBank/DDBJ whole genome shotgun (WGS) entry which is preliminary data.</text>
</comment>
<gene>
    <name evidence="1" type="ORF">BGZ70_001748</name>
</gene>
<name>A0A9P6M5R8_MORAP</name>
<dbReference type="AlphaFoldDB" id="A0A9P6M5R8"/>
<dbReference type="Proteomes" id="UP000738359">
    <property type="component" value="Unassembled WGS sequence"/>
</dbReference>
<protein>
    <submittedName>
        <fullName evidence="1">Uncharacterized protein</fullName>
    </submittedName>
</protein>
<evidence type="ECO:0000313" key="2">
    <source>
        <dbReference type="Proteomes" id="UP000738359"/>
    </source>
</evidence>
<reference evidence="1" key="1">
    <citation type="journal article" date="2020" name="Fungal Divers.">
        <title>Resolving the Mortierellaceae phylogeny through synthesis of multi-gene phylogenetics and phylogenomics.</title>
        <authorList>
            <person name="Vandepol N."/>
            <person name="Liber J."/>
            <person name="Desiro A."/>
            <person name="Na H."/>
            <person name="Kennedy M."/>
            <person name="Barry K."/>
            <person name="Grigoriev I.V."/>
            <person name="Miller A.N."/>
            <person name="O'Donnell K."/>
            <person name="Stajich J.E."/>
            <person name="Bonito G."/>
        </authorList>
    </citation>
    <scope>NUCLEOTIDE SEQUENCE</scope>
    <source>
        <strain evidence="1">CK1249</strain>
    </source>
</reference>